<dbReference type="AlphaFoldDB" id="A0ABD3BME7"/>
<feature type="region of interest" description="Disordered" evidence="1">
    <location>
        <begin position="75"/>
        <end position="95"/>
    </location>
</feature>
<reference evidence="3" key="1">
    <citation type="journal article" date="2024" name="IScience">
        <title>Strigolactones Initiate the Formation of Haustorium-like Structures in Castilleja.</title>
        <authorList>
            <person name="Buerger M."/>
            <person name="Peterson D."/>
            <person name="Chory J."/>
        </authorList>
    </citation>
    <scope>NUCLEOTIDE SEQUENCE [LARGE SCALE GENOMIC DNA]</scope>
</reference>
<accession>A0ABD3BME7</accession>
<dbReference type="Proteomes" id="UP001632038">
    <property type="component" value="Unassembled WGS sequence"/>
</dbReference>
<gene>
    <name evidence="2" type="ORF">CASFOL_037712</name>
</gene>
<dbReference type="EMBL" id="JAVIJP010000080">
    <property type="protein sequence ID" value="KAL3618630.1"/>
    <property type="molecule type" value="Genomic_DNA"/>
</dbReference>
<name>A0ABD3BME7_9LAMI</name>
<protein>
    <submittedName>
        <fullName evidence="2">Uncharacterized protein</fullName>
    </submittedName>
</protein>
<keyword evidence="3" id="KW-1185">Reference proteome</keyword>
<organism evidence="2 3">
    <name type="scientific">Castilleja foliolosa</name>
    <dbReference type="NCBI Taxonomy" id="1961234"/>
    <lineage>
        <taxon>Eukaryota</taxon>
        <taxon>Viridiplantae</taxon>
        <taxon>Streptophyta</taxon>
        <taxon>Embryophyta</taxon>
        <taxon>Tracheophyta</taxon>
        <taxon>Spermatophyta</taxon>
        <taxon>Magnoliopsida</taxon>
        <taxon>eudicotyledons</taxon>
        <taxon>Gunneridae</taxon>
        <taxon>Pentapetalae</taxon>
        <taxon>asterids</taxon>
        <taxon>lamiids</taxon>
        <taxon>Lamiales</taxon>
        <taxon>Orobanchaceae</taxon>
        <taxon>Pedicularideae</taxon>
        <taxon>Castillejinae</taxon>
        <taxon>Castilleja</taxon>
    </lineage>
</organism>
<evidence type="ECO:0000256" key="1">
    <source>
        <dbReference type="SAM" id="MobiDB-lite"/>
    </source>
</evidence>
<proteinExistence type="predicted"/>
<comment type="caution">
    <text evidence="2">The sequence shown here is derived from an EMBL/GenBank/DDBJ whole genome shotgun (WGS) entry which is preliminary data.</text>
</comment>
<sequence length="142" mass="15725">MNKELVRVKREVGAAMTRKGDRRKKVGKSNLPKGVITEEMLADVEANEQVNEEVVTDSGKTCTDVTGNEVVQDEGTMKVTKNMVDDPPEKASEKVCTDEQLKKAPLEKPRVSDAVQFSEVFYAENDTPEVSSLDFDKDCLEG</sequence>
<evidence type="ECO:0000313" key="2">
    <source>
        <dbReference type="EMBL" id="KAL3618630.1"/>
    </source>
</evidence>
<evidence type="ECO:0000313" key="3">
    <source>
        <dbReference type="Proteomes" id="UP001632038"/>
    </source>
</evidence>
<feature type="compositionally biased region" description="Basic and acidic residues" evidence="1">
    <location>
        <begin position="83"/>
        <end position="95"/>
    </location>
</feature>